<keyword evidence="8" id="KW-0966">Cell projection</keyword>
<evidence type="ECO:0000256" key="3">
    <source>
        <dbReference type="ARBA" id="ARBA00022448"/>
    </source>
</evidence>
<keyword evidence="3" id="KW-0813">Transport</keyword>
<evidence type="ECO:0000256" key="2">
    <source>
        <dbReference type="ARBA" id="ARBA00006602"/>
    </source>
</evidence>
<evidence type="ECO:0000256" key="4">
    <source>
        <dbReference type="ARBA" id="ARBA00022795"/>
    </source>
</evidence>
<proteinExistence type="inferred from homology"/>
<keyword evidence="6" id="KW-1006">Bacterial flagellum protein export</keyword>
<evidence type="ECO:0000259" key="7">
    <source>
        <dbReference type="Pfam" id="PF02108"/>
    </source>
</evidence>
<dbReference type="Pfam" id="PF02108">
    <property type="entry name" value="FliH"/>
    <property type="match status" value="1"/>
</dbReference>
<keyword evidence="5" id="KW-0653">Protein transport</keyword>
<dbReference type="PANTHER" id="PTHR34982:SF1">
    <property type="entry name" value="FLAGELLAR ASSEMBLY PROTEIN FLIH"/>
    <property type="match status" value="1"/>
</dbReference>
<keyword evidence="4" id="KW-1005">Bacterial flagellum biogenesis</keyword>
<organism evidence="8 9">
    <name type="scientific">Cellulomonas bogoriensis 69B4 = DSM 16987</name>
    <dbReference type="NCBI Taxonomy" id="1386082"/>
    <lineage>
        <taxon>Bacteria</taxon>
        <taxon>Bacillati</taxon>
        <taxon>Actinomycetota</taxon>
        <taxon>Actinomycetes</taxon>
        <taxon>Micrococcales</taxon>
        <taxon>Cellulomonadaceae</taxon>
        <taxon>Cellulomonas</taxon>
    </lineage>
</organism>
<protein>
    <submittedName>
        <fullName evidence="8">Flagellar assembly protein FliH</fullName>
    </submittedName>
</protein>
<dbReference type="GO" id="GO:0005829">
    <property type="term" value="C:cytosol"/>
    <property type="evidence" value="ECO:0007669"/>
    <property type="project" value="TreeGrafter"/>
</dbReference>
<comment type="caution">
    <text evidence="8">The sequence shown here is derived from an EMBL/GenBank/DDBJ whole genome shotgun (WGS) entry which is preliminary data.</text>
</comment>
<reference evidence="8 9" key="1">
    <citation type="submission" date="2013-08" db="EMBL/GenBank/DDBJ databases">
        <title>Genome sequencing of Cellulomonas bogoriensis 69B4.</title>
        <authorList>
            <person name="Chen F."/>
            <person name="Li Y."/>
            <person name="Wang G."/>
        </authorList>
    </citation>
    <scope>NUCLEOTIDE SEQUENCE [LARGE SCALE GENOMIC DNA]</scope>
    <source>
        <strain evidence="8 9">69B4</strain>
    </source>
</reference>
<evidence type="ECO:0000256" key="5">
    <source>
        <dbReference type="ARBA" id="ARBA00022927"/>
    </source>
</evidence>
<dbReference type="EMBL" id="AXCZ01000265">
    <property type="protein sequence ID" value="KGM08690.1"/>
    <property type="molecule type" value="Genomic_DNA"/>
</dbReference>
<keyword evidence="8" id="KW-0969">Cilium</keyword>
<comment type="similarity">
    <text evidence="2">Belongs to the FliH family.</text>
</comment>
<dbReference type="GO" id="GO:0015031">
    <property type="term" value="P:protein transport"/>
    <property type="evidence" value="ECO:0007669"/>
    <property type="project" value="UniProtKB-KW"/>
</dbReference>
<name>A0A0A0BLF8_9CELL</name>
<evidence type="ECO:0000313" key="8">
    <source>
        <dbReference type="EMBL" id="KGM08690.1"/>
    </source>
</evidence>
<dbReference type="AlphaFoldDB" id="A0A0A0BLF8"/>
<gene>
    <name evidence="8" type="ORF">N869_10110</name>
</gene>
<dbReference type="InterPro" id="IPR018035">
    <property type="entry name" value="Flagellar_FliH/T3SS_HrpE"/>
</dbReference>
<dbReference type="RefSeq" id="WP_035062723.1">
    <property type="nucleotide sequence ID" value="NZ_AXCZ01000265.1"/>
</dbReference>
<evidence type="ECO:0000313" key="9">
    <source>
        <dbReference type="Proteomes" id="UP000054314"/>
    </source>
</evidence>
<keyword evidence="9" id="KW-1185">Reference proteome</keyword>
<feature type="domain" description="Flagellar assembly protein FliH/Type III secretion system HrpE" evidence="7">
    <location>
        <begin position="4"/>
        <end position="99"/>
    </location>
</feature>
<evidence type="ECO:0000256" key="6">
    <source>
        <dbReference type="ARBA" id="ARBA00023225"/>
    </source>
</evidence>
<feature type="non-terminal residue" evidence="8">
    <location>
        <position position="1"/>
    </location>
</feature>
<keyword evidence="8" id="KW-0282">Flagellum</keyword>
<dbReference type="PANTHER" id="PTHR34982">
    <property type="entry name" value="YOP PROTEINS TRANSLOCATION PROTEIN L"/>
    <property type="match status" value="1"/>
</dbReference>
<dbReference type="Proteomes" id="UP000054314">
    <property type="component" value="Unassembled WGS sequence"/>
</dbReference>
<accession>A0A0A0BLF8</accession>
<evidence type="ECO:0000256" key="1">
    <source>
        <dbReference type="ARBA" id="ARBA00003041"/>
    </source>
</evidence>
<comment type="function">
    <text evidence="1">Needed for flagellar regrowth and assembly.</text>
</comment>
<dbReference type="GO" id="GO:0044781">
    <property type="term" value="P:bacterial-type flagellum organization"/>
    <property type="evidence" value="ECO:0007669"/>
    <property type="project" value="UniProtKB-KW"/>
</dbReference>
<dbReference type="InterPro" id="IPR051472">
    <property type="entry name" value="T3SS_Stator/FliH"/>
</dbReference>
<sequence length="109" mass="11319">HEGALALAAAVLQRELRPGPDSARAVLDRALQAAPEVGVHTVRMNADDLAEVRALLAEGQVQVPAGIELVADSRLEPGDVVSEYPGGYLDGQVGTALERARAALLEDAS</sequence>